<proteinExistence type="predicted"/>
<feature type="domain" description="HTH araC/xylS-type" evidence="5">
    <location>
        <begin position="241"/>
        <end position="342"/>
    </location>
</feature>
<keyword evidence="1" id="KW-0805">Transcription regulation</keyword>
<keyword evidence="7" id="KW-1185">Reference proteome</keyword>
<evidence type="ECO:0000256" key="4">
    <source>
        <dbReference type="SAM" id="MobiDB-lite"/>
    </source>
</evidence>
<evidence type="ECO:0000256" key="1">
    <source>
        <dbReference type="ARBA" id="ARBA00023015"/>
    </source>
</evidence>
<keyword evidence="3" id="KW-0804">Transcription</keyword>
<organism evidence="6 7">
    <name type="scientific">Streptomyces adustus</name>
    <dbReference type="NCBI Taxonomy" id="1609272"/>
    <lineage>
        <taxon>Bacteria</taxon>
        <taxon>Bacillati</taxon>
        <taxon>Actinomycetota</taxon>
        <taxon>Actinomycetes</taxon>
        <taxon>Kitasatosporales</taxon>
        <taxon>Streptomycetaceae</taxon>
        <taxon>Streptomyces</taxon>
    </lineage>
</organism>
<evidence type="ECO:0000313" key="7">
    <source>
        <dbReference type="Proteomes" id="UP000325849"/>
    </source>
</evidence>
<dbReference type="Gene3D" id="1.10.10.60">
    <property type="entry name" value="Homeodomain-like"/>
    <property type="match status" value="1"/>
</dbReference>
<dbReference type="InterPro" id="IPR018060">
    <property type="entry name" value="HTH_AraC"/>
</dbReference>
<dbReference type="PANTHER" id="PTHR46796:SF6">
    <property type="entry name" value="ARAC SUBFAMILY"/>
    <property type="match status" value="1"/>
</dbReference>
<dbReference type="GO" id="GO:0043565">
    <property type="term" value="F:sequence-specific DNA binding"/>
    <property type="evidence" value="ECO:0007669"/>
    <property type="project" value="InterPro"/>
</dbReference>
<evidence type="ECO:0000259" key="5">
    <source>
        <dbReference type="PROSITE" id="PS01124"/>
    </source>
</evidence>
<dbReference type="SMART" id="SM00342">
    <property type="entry name" value="HTH_ARAC"/>
    <property type="match status" value="1"/>
</dbReference>
<reference evidence="6 7" key="1">
    <citation type="submission" date="2019-07" db="EMBL/GenBank/DDBJ databases">
        <title>New species of Amycolatopsis and Streptomyces.</title>
        <authorList>
            <person name="Duangmal K."/>
            <person name="Teo W.F.A."/>
            <person name="Lipun K."/>
        </authorList>
    </citation>
    <scope>NUCLEOTIDE SEQUENCE [LARGE SCALE GENOMIC DNA]</scope>
    <source>
        <strain evidence="6 7">NBRC 109810</strain>
    </source>
</reference>
<dbReference type="AlphaFoldDB" id="A0A5N8V898"/>
<dbReference type="SUPFAM" id="SSF46689">
    <property type="entry name" value="Homeodomain-like"/>
    <property type="match status" value="1"/>
</dbReference>
<dbReference type="PANTHER" id="PTHR46796">
    <property type="entry name" value="HTH-TYPE TRANSCRIPTIONAL ACTIVATOR RHAS-RELATED"/>
    <property type="match status" value="1"/>
</dbReference>
<evidence type="ECO:0000256" key="2">
    <source>
        <dbReference type="ARBA" id="ARBA00023125"/>
    </source>
</evidence>
<dbReference type="Pfam" id="PF12833">
    <property type="entry name" value="HTH_18"/>
    <property type="match status" value="1"/>
</dbReference>
<evidence type="ECO:0000256" key="3">
    <source>
        <dbReference type="ARBA" id="ARBA00023163"/>
    </source>
</evidence>
<dbReference type="Proteomes" id="UP000325849">
    <property type="component" value="Unassembled WGS sequence"/>
</dbReference>
<keyword evidence="2" id="KW-0238">DNA-binding</keyword>
<feature type="region of interest" description="Disordered" evidence="4">
    <location>
        <begin position="1"/>
        <end position="48"/>
    </location>
</feature>
<dbReference type="InterPro" id="IPR009057">
    <property type="entry name" value="Homeodomain-like_sf"/>
</dbReference>
<dbReference type="InterPro" id="IPR050204">
    <property type="entry name" value="AraC_XylS_family_regulators"/>
</dbReference>
<dbReference type="EMBL" id="VJZD01000005">
    <property type="protein sequence ID" value="MPY30205.1"/>
    <property type="molecule type" value="Genomic_DNA"/>
</dbReference>
<dbReference type="InterPro" id="IPR020449">
    <property type="entry name" value="Tscrpt_reg_AraC-type_HTH"/>
</dbReference>
<dbReference type="PRINTS" id="PR00032">
    <property type="entry name" value="HTHARAC"/>
</dbReference>
<dbReference type="InterPro" id="IPR035418">
    <property type="entry name" value="AraC-bd_2"/>
</dbReference>
<protein>
    <submittedName>
        <fullName evidence="6">Helix-turn-helix domain-containing protein</fullName>
    </submittedName>
</protein>
<dbReference type="GO" id="GO:0003700">
    <property type="term" value="F:DNA-binding transcription factor activity"/>
    <property type="evidence" value="ECO:0007669"/>
    <property type="project" value="InterPro"/>
</dbReference>
<name>A0A5N8V898_9ACTN</name>
<dbReference type="Pfam" id="PF14525">
    <property type="entry name" value="AraC_binding_2"/>
    <property type="match status" value="1"/>
</dbReference>
<dbReference type="OrthoDB" id="9799345at2"/>
<evidence type="ECO:0000313" key="6">
    <source>
        <dbReference type="EMBL" id="MPY30205.1"/>
    </source>
</evidence>
<accession>A0A5N8V898</accession>
<comment type="caution">
    <text evidence="6">The sequence shown here is derived from an EMBL/GenBank/DDBJ whole genome shotgun (WGS) entry which is preliminary data.</text>
</comment>
<sequence>MQNFAPTRTVPGVRDDRETADTAPRSPVQSREPVVSGCRAAEPTPRGAGHWRQALHSTLGVVDVAVPDGRDVEAVRAFRLGHLKLATAEGGGMRLARVRQPIEEDGGLLVVILVDRGAAVVEQDDRQVFLKPGEMVFYDLARPMSLEFPDPFRVKLLVLPRQLIGLREDQLHRITATSIRPDATMSSLVAAFLTHLVDTAADLPAATGVPLASSAIDLLTLLAEEHLSLSSQASAGLDRLLEIKRFIEQNIKDPDLTPQAVAHANSISVRYLHKLFRADGGTVGQWIQRCRLQKCRSELAGLDATRRSISAVAHQWGFTSAPHFSRAFRSLYGISPAEWRDPGAKLFEGSVAASGTAAA</sequence>
<gene>
    <name evidence="6" type="ORF">FNH09_02425</name>
</gene>
<dbReference type="PROSITE" id="PS01124">
    <property type="entry name" value="HTH_ARAC_FAMILY_2"/>
    <property type="match status" value="1"/>
</dbReference>